<keyword evidence="2" id="KW-1185">Reference proteome</keyword>
<dbReference type="KEGG" id="lko:ABN16_05065"/>
<dbReference type="EMBL" id="CP012033">
    <property type="protein sequence ID" value="AKP64430.1"/>
    <property type="molecule type" value="Genomic_DNA"/>
</dbReference>
<evidence type="ECO:0000313" key="2">
    <source>
        <dbReference type="Proteomes" id="UP000036000"/>
    </source>
</evidence>
<gene>
    <name evidence="1" type="ORF">ABN16_05065</name>
</gene>
<organism evidence="1 2">
    <name type="scientific">Levilactobacillus koreensis</name>
    <dbReference type="NCBI Taxonomy" id="637971"/>
    <lineage>
        <taxon>Bacteria</taxon>
        <taxon>Bacillati</taxon>
        <taxon>Bacillota</taxon>
        <taxon>Bacilli</taxon>
        <taxon>Lactobacillales</taxon>
        <taxon>Lactobacillaceae</taxon>
        <taxon>Levilactobacillus</taxon>
    </lineage>
</organism>
<dbReference type="RefSeq" id="WP_048733473.1">
    <property type="nucleotide sequence ID" value="NZ_CP012033.1"/>
</dbReference>
<evidence type="ECO:0000313" key="1">
    <source>
        <dbReference type="EMBL" id="AKP64430.1"/>
    </source>
</evidence>
<sequence length="254" mass="29573">MNKKLLLTTSIALISFTLIPTESTEAKMRYHTYENITVYKFRRGDSIHHDLFLKSFTLKSGSWLNQAKYINKEGGWELSSNYFESGKYNYYLTLSNRWDRENDKVVEITGRMPTLPWVNTKSSSPWLTTKPGDGKKILNISKSPHTIWTTKRRAVLKYGYGTKPEYYYVTSKRGSGWINKYALKLAPHKLLSVQVPANKQKVIIFNADGSKNYMWPNNNYTALKFPNSSKIWINLSDNRLEYNWADQNEVLINN</sequence>
<proteinExistence type="predicted"/>
<dbReference type="Proteomes" id="UP000036000">
    <property type="component" value="Chromosome"/>
</dbReference>
<name>A0AAC8UU44_9LACO</name>
<dbReference type="AlphaFoldDB" id="A0AAC8UU44"/>
<accession>A0AAC8UU44</accession>
<reference evidence="1 2" key="1">
    <citation type="submission" date="2015-07" db="EMBL/GenBank/DDBJ databases">
        <title>Lactobacillus korensis/26-25/ whole genome sequencing.</title>
        <authorList>
            <person name="Kim M.K."/>
            <person name="Im W.-T."/>
            <person name="Srinivasan S."/>
            <person name="Lee J.-J."/>
        </authorList>
    </citation>
    <scope>NUCLEOTIDE SEQUENCE [LARGE SCALE GENOMIC DNA]</scope>
    <source>
        <strain evidence="1 2">26-25</strain>
    </source>
</reference>
<protein>
    <submittedName>
        <fullName evidence="1">Uncharacterized protein</fullName>
    </submittedName>
</protein>